<accession>A0ABS5J752</accession>
<dbReference type="InterPro" id="IPR012373">
    <property type="entry name" value="Ferrdict_sens_TM"/>
</dbReference>
<dbReference type="Pfam" id="PF16344">
    <property type="entry name" value="FecR_C"/>
    <property type="match status" value="1"/>
</dbReference>
<feature type="transmembrane region" description="Helical" evidence="1">
    <location>
        <begin position="64"/>
        <end position="86"/>
    </location>
</feature>
<feature type="domain" description="Protein FecR C-terminal" evidence="3">
    <location>
        <begin position="245"/>
        <end position="312"/>
    </location>
</feature>
<gene>
    <name evidence="4" type="ORF">KE626_27005</name>
</gene>
<keyword evidence="5" id="KW-1185">Reference proteome</keyword>
<dbReference type="EMBL" id="JAGTXB010000019">
    <property type="protein sequence ID" value="MBS0031005.1"/>
    <property type="molecule type" value="Genomic_DNA"/>
</dbReference>
<proteinExistence type="predicted"/>
<dbReference type="InterPro" id="IPR006860">
    <property type="entry name" value="FecR"/>
</dbReference>
<sequence length="314" mass="35305">MKENDLKRLLDRYLRGECTPEEERQLEAGFDRLAAEGDTEVYDRDRKLHSIKQKIDRQIRQEGWIRFPVIMKMAAAVMLVSFVLAFCYYKRAYFIHGSAAIQYAVVVAPKGERKKLTLSDGSTVILNAGSTLRYRVKFDRHTREVTLLDGEAFFDIQPNDKVPFVVATTGTHTRVLGTAFNVQAYQSFEAVKVTVIRGSVAVNGASGQTPVVLLPDEQVTVNTTTGQQAKNHVNADESISWVQGRFQFRNETLANVALILQNRFNVKIGFKTPGSREIRFTANFEATDSLDKILFAIAKANGLTYSIKNNVVLF</sequence>
<dbReference type="InterPro" id="IPR032508">
    <property type="entry name" value="FecR_C"/>
</dbReference>
<dbReference type="PANTHER" id="PTHR30273:SF2">
    <property type="entry name" value="PROTEIN FECR"/>
    <property type="match status" value="1"/>
</dbReference>
<dbReference type="PIRSF" id="PIRSF018266">
    <property type="entry name" value="FecR"/>
    <property type="match status" value="1"/>
</dbReference>
<dbReference type="Gene3D" id="2.60.120.1440">
    <property type="match status" value="1"/>
</dbReference>
<dbReference type="Pfam" id="PF04773">
    <property type="entry name" value="FecR"/>
    <property type="match status" value="1"/>
</dbReference>
<dbReference type="PANTHER" id="PTHR30273">
    <property type="entry name" value="PERIPLASMIC SIGNAL SENSOR AND SIGMA FACTOR ACTIVATOR FECR-RELATED"/>
    <property type="match status" value="1"/>
</dbReference>
<evidence type="ECO:0000259" key="3">
    <source>
        <dbReference type="Pfam" id="PF16344"/>
    </source>
</evidence>
<protein>
    <submittedName>
        <fullName evidence="4">FecR domain-containing protein</fullName>
    </submittedName>
</protein>
<reference evidence="4 5" key="1">
    <citation type="submission" date="2021-04" db="EMBL/GenBank/DDBJ databases">
        <title>Chitinophaga sp. nov., isolated from the rhizosphere soil.</title>
        <authorList>
            <person name="He S."/>
        </authorList>
    </citation>
    <scope>NUCLEOTIDE SEQUENCE [LARGE SCALE GENOMIC DNA]</scope>
    <source>
        <strain evidence="4 5">2R12</strain>
    </source>
</reference>
<evidence type="ECO:0000256" key="1">
    <source>
        <dbReference type="SAM" id="Phobius"/>
    </source>
</evidence>
<comment type="caution">
    <text evidence="4">The sequence shown here is derived from an EMBL/GenBank/DDBJ whole genome shotgun (WGS) entry which is preliminary data.</text>
</comment>
<dbReference type="Proteomes" id="UP000676386">
    <property type="component" value="Unassembled WGS sequence"/>
</dbReference>
<feature type="domain" description="FecR protein" evidence="2">
    <location>
        <begin position="106"/>
        <end position="200"/>
    </location>
</feature>
<keyword evidence="1" id="KW-1133">Transmembrane helix</keyword>
<evidence type="ECO:0000313" key="5">
    <source>
        <dbReference type="Proteomes" id="UP000676386"/>
    </source>
</evidence>
<dbReference type="Gene3D" id="3.55.50.30">
    <property type="match status" value="1"/>
</dbReference>
<dbReference type="RefSeq" id="WP_211976145.1">
    <property type="nucleotide sequence ID" value="NZ_CBFHAM010000103.1"/>
</dbReference>
<keyword evidence="1" id="KW-0812">Transmembrane</keyword>
<keyword evidence="1" id="KW-0472">Membrane</keyword>
<evidence type="ECO:0000313" key="4">
    <source>
        <dbReference type="EMBL" id="MBS0031005.1"/>
    </source>
</evidence>
<organism evidence="4 5">
    <name type="scientific">Chitinophaga hostae</name>
    <dbReference type="NCBI Taxonomy" id="2831022"/>
    <lineage>
        <taxon>Bacteria</taxon>
        <taxon>Pseudomonadati</taxon>
        <taxon>Bacteroidota</taxon>
        <taxon>Chitinophagia</taxon>
        <taxon>Chitinophagales</taxon>
        <taxon>Chitinophagaceae</taxon>
        <taxon>Chitinophaga</taxon>
    </lineage>
</organism>
<evidence type="ECO:0000259" key="2">
    <source>
        <dbReference type="Pfam" id="PF04773"/>
    </source>
</evidence>
<name>A0ABS5J752_9BACT</name>